<dbReference type="CDD" id="cd13547">
    <property type="entry name" value="PBP2_Fbp_like_2"/>
    <property type="match status" value="1"/>
</dbReference>
<evidence type="ECO:0000256" key="3">
    <source>
        <dbReference type="SAM" id="MobiDB-lite"/>
    </source>
</evidence>
<keyword evidence="6" id="KW-1185">Reference proteome</keyword>
<reference evidence="5 6" key="1">
    <citation type="submission" date="2019-02" db="EMBL/GenBank/DDBJ databases">
        <title>Paenibacillus sp. nov., isolated from surface-sterilized tissue of Thalictrum simplex L.</title>
        <authorList>
            <person name="Tuo L."/>
        </authorList>
    </citation>
    <scope>NUCLEOTIDE SEQUENCE [LARGE SCALE GENOMIC DNA]</scope>
    <source>
        <strain evidence="5 6">N2SHLJ1</strain>
    </source>
</reference>
<evidence type="ECO:0000313" key="5">
    <source>
        <dbReference type="EMBL" id="TBL69724.1"/>
    </source>
</evidence>
<evidence type="ECO:0000313" key="6">
    <source>
        <dbReference type="Proteomes" id="UP000293142"/>
    </source>
</evidence>
<gene>
    <name evidence="5" type="ORF">EYB31_35430</name>
</gene>
<dbReference type="InterPro" id="IPR026045">
    <property type="entry name" value="Ferric-bd"/>
</dbReference>
<protein>
    <submittedName>
        <fullName evidence="5">Extracellular solute-binding protein</fullName>
    </submittedName>
</protein>
<organism evidence="5 6">
    <name type="scientific">Paenibacillus thalictri</name>
    <dbReference type="NCBI Taxonomy" id="2527873"/>
    <lineage>
        <taxon>Bacteria</taxon>
        <taxon>Bacillati</taxon>
        <taxon>Bacillota</taxon>
        <taxon>Bacilli</taxon>
        <taxon>Bacillales</taxon>
        <taxon>Paenibacillaceae</taxon>
        <taxon>Paenibacillus</taxon>
    </lineage>
</organism>
<dbReference type="GO" id="GO:0030288">
    <property type="term" value="C:outer membrane-bounded periplasmic space"/>
    <property type="evidence" value="ECO:0007669"/>
    <property type="project" value="TreeGrafter"/>
</dbReference>
<dbReference type="RefSeq" id="WP_131018370.1">
    <property type="nucleotide sequence ID" value="NZ_SIRE01000037.1"/>
</dbReference>
<feature type="chain" id="PRO_5038536862" evidence="4">
    <location>
        <begin position="25"/>
        <end position="374"/>
    </location>
</feature>
<feature type="compositionally biased region" description="Low complexity" evidence="3">
    <location>
        <begin position="37"/>
        <end position="65"/>
    </location>
</feature>
<proteinExistence type="predicted"/>
<dbReference type="OrthoDB" id="9791045at2"/>
<dbReference type="GO" id="GO:0030975">
    <property type="term" value="F:thiamine binding"/>
    <property type="evidence" value="ECO:0007669"/>
    <property type="project" value="TreeGrafter"/>
</dbReference>
<evidence type="ECO:0000256" key="4">
    <source>
        <dbReference type="SAM" id="SignalP"/>
    </source>
</evidence>
<dbReference type="Pfam" id="PF13343">
    <property type="entry name" value="SBP_bac_6"/>
    <property type="match status" value="1"/>
</dbReference>
<dbReference type="Proteomes" id="UP000293142">
    <property type="component" value="Unassembled WGS sequence"/>
</dbReference>
<dbReference type="Gene3D" id="3.40.190.10">
    <property type="entry name" value="Periplasmic binding protein-like II"/>
    <property type="match status" value="2"/>
</dbReference>
<dbReference type="PANTHER" id="PTHR30006:SF2">
    <property type="entry name" value="ABC TRANSPORTER SUBSTRATE-BINDING PROTEIN"/>
    <property type="match status" value="1"/>
</dbReference>
<dbReference type="GO" id="GO:0030976">
    <property type="term" value="F:thiamine pyrophosphate binding"/>
    <property type="evidence" value="ECO:0007669"/>
    <property type="project" value="TreeGrafter"/>
</dbReference>
<dbReference type="GO" id="GO:0046872">
    <property type="term" value="F:metal ion binding"/>
    <property type="evidence" value="ECO:0007669"/>
    <property type="project" value="UniProtKB-KW"/>
</dbReference>
<keyword evidence="2" id="KW-0479">Metal-binding</keyword>
<feature type="signal peptide" evidence="4">
    <location>
        <begin position="1"/>
        <end position="24"/>
    </location>
</feature>
<dbReference type="GO" id="GO:0015888">
    <property type="term" value="P:thiamine transport"/>
    <property type="evidence" value="ECO:0007669"/>
    <property type="project" value="TreeGrafter"/>
</dbReference>
<evidence type="ECO:0000256" key="2">
    <source>
        <dbReference type="PIRSR" id="PIRSR002825-1"/>
    </source>
</evidence>
<feature type="binding site" evidence="2">
    <location>
        <position position="269"/>
    </location>
    <ligand>
        <name>Fe cation</name>
        <dbReference type="ChEBI" id="CHEBI:24875"/>
    </ligand>
</feature>
<evidence type="ECO:0000256" key="1">
    <source>
        <dbReference type="ARBA" id="ARBA00022729"/>
    </source>
</evidence>
<comment type="caution">
    <text evidence="5">The sequence shown here is derived from an EMBL/GenBank/DDBJ whole genome shotgun (WGS) entry which is preliminary data.</text>
</comment>
<accession>A0A4Q9DE27</accession>
<feature type="region of interest" description="Disordered" evidence="3">
    <location>
        <begin position="37"/>
        <end position="68"/>
    </location>
</feature>
<name>A0A4Q9DE27_9BACL</name>
<dbReference type="PIRSF" id="PIRSF002825">
    <property type="entry name" value="CfbpA"/>
    <property type="match status" value="1"/>
</dbReference>
<dbReference type="PANTHER" id="PTHR30006">
    <property type="entry name" value="THIAMINE-BINDING PERIPLASMIC PROTEIN-RELATED"/>
    <property type="match status" value="1"/>
</dbReference>
<dbReference type="AlphaFoldDB" id="A0A4Q9DE27"/>
<dbReference type="EMBL" id="SIRE01000037">
    <property type="protein sequence ID" value="TBL69724.1"/>
    <property type="molecule type" value="Genomic_DNA"/>
</dbReference>
<keyword evidence="1 4" id="KW-0732">Signal</keyword>
<keyword evidence="2" id="KW-0408">Iron</keyword>
<dbReference type="PROSITE" id="PS51257">
    <property type="entry name" value="PROKAR_LIPOPROTEIN"/>
    <property type="match status" value="1"/>
</dbReference>
<sequence>MQFNNKWKNGALVLLTAAVGFGMAGCGTNTGGSNAASGNANGAAAQKPAEQQTQPAAQQAAPAAAKPEEKKLSGKLVVYSAGPKELAEAIQKGYETKTGVKVEMFQGTTGKILSRMEAEKANPVVDVVVLASLPSAQGLKKSGLTLDYKEAKNADKLIPEWSDKDGSFFGYSASALGIAYNTKLVKTPPKEWADLTKPEWKGVVNIPDPAQSGSALDFVTGYLSLKGDGGWDLLEQYKKNGAAMAGANQEALDPVITGAKSVVAAAVDYMTYQAKAKGEPIDLLYPESGTVISPRPAAIVKSSKNVDNAKAFIDYLLSDEAQKMVAETYLLPGRKDVKAKDRPGTEQIPQMKIDWNWMDANGDAVTKKFTQLFK</sequence>
<dbReference type="SUPFAM" id="SSF53850">
    <property type="entry name" value="Periplasmic binding protein-like II"/>
    <property type="match status" value="1"/>
</dbReference>